<proteinExistence type="predicted"/>
<accession>A0ABN7AI63</accession>
<reference evidence="1 2" key="1">
    <citation type="submission" date="2023-09" db="EMBL/GenBank/DDBJ databases">
        <title>Nesidiocoris tenuis whole genome shotgun sequence.</title>
        <authorList>
            <person name="Shibata T."/>
            <person name="Shimoda M."/>
            <person name="Kobayashi T."/>
            <person name="Uehara T."/>
        </authorList>
    </citation>
    <scope>NUCLEOTIDE SEQUENCE [LARGE SCALE GENOMIC DNA]</scope>
    <source>
        <strain evidence="1 2">Japan</strain>
    </source>
</reference>
<protein>
    <submittedName>
        <fullName evidence="1">Uncharacterized protein</fullName>
    </submittedName>
</protein>
<gene>
    <name evidence="1" type="ORF">NTJ_04749</name>
</gene>
<evidence type="ECO:0000313" key="1">
    <source>
        <dbReference type="EMBL" id="BES91941.1"/>
    </source>
</evidence>
<dbReference type="Proteomes" id="UP001307889">
    <property type="component" value="Chromosome 3"/>
</dbReference>
<organism evidence="1 2">
    <name type="scientific">Nesidiocoris tenuis</name>
    <dbReference type="NCBI Taxonomy" id="355587"/>
    <lineage>
        <taxon>Eukaryota</taxon>
        <taxon>Metazoa</taxon>
        <taxon>Ecdysozoa</taxon>
        <taxon>Arthropoda</taxon>
        <taxon>Hexapoda</taxon>
        <taxon>Insecta</taxon>
        <taxon>Pterygota</taxon>
        <taxon>Neoptera</taxon>
        <taxon>Paraneoptera</taxon>
        <taxon>Hemiptera</taxon>
        <taxon>Heteroptera</taxon>
        <taxon>Panheteroptera</taxon>
        <taxon>Cimicomorpha</taxon>
        <taxon>Miridae</taxon>
        <taxon>Dicyphina</taxon>
        <taxon>Nesidiocoris</taxon>
    </lineage>
</organism>
<keyword evidence="2" id="KW-1185">Reference proteome</keyword>
<dbReference type="EMBL" id="AP028911">
    <property type="protein sequence ID" value="BES91941.1"/>
    <property type="molecule type" value="Genomic_DNA"/>
</dbReference>
<evidence type="ECO:0000313" key="2">
    <source>
        <dbReference type="Proteomes" id="UP001307889"/>
    </source>
</evidence>
<name>A0ABN7AI63_9HEMI</name>
<sequence>MLPKKTSSMRGCWKGFPKEREPKSLLKRKSWMTTCDGDKHLSFSPDPGSDASDAKIHHLTPRLLLWYKLSTPQHCHGTASRCFRRARMRHQTSFTM</sequence>